<dbReference type="EnsemblMetazoa" id="tetur11g01030.1">
    <property type="protein sequence ID" value="tetur11g01030.1"/>
    <property type="gene ID" value="tetur11g01030"/>
</dbReference>
<feature type="domain" description="NYN" evidence="1">
    <location>
        <begin position="6"/>
        <end position="146"/>
    </location>
</feature>
<dbReference type="GO" id="GO:0010468">
    <property type="term" value="P:regulation of gene expression"/>
    <property type="evidence" value="ECO:0007669"/>
    <property type="project" value="InterPro"/>
</dbReference>
<dbReference type="Proteomes" id="UP000015104">
    <property type="component" value="Unassembled WGS sequence"/>
</dbReference>
<keyword evidence="3" id="KW-1185">Reference proteome</keyword>
<reference evidence="3" key="1">
    <citation type="submission" date="2011-08" db="EMBL/GenBank/DDBJ databases">
        <authorList>
            <person name="Rombauts S."/>
        </authorList>
    </citation>
    <scope>NUCLEOTIDE SEQUENCE</scope>
    <source>
        <strain evidence="3">London</strain>
    </source>
</reference>
<evidence type="ECO:0000313" key="2">
    <source>
        <dbReference type="EnsemblMetazoa" id="tetur11g01030.1"/>
    </source>
</evidence>
<evidence type="ECO:0000259" key="1">
    <source>
        <dbReference type="Pfam" id="PF01936"/>
    </source>
</evidence>
<dbReference type="GO" id="GO:0005777">
    <property type="term" value="C:peroxisome"/>
    <property type="evidence" value="ECO:0007669"/>
    <property type="project" value="InterPro"/>
</dbReference>
<protein>
    <recommendedName>
        <fullName evidence="1">NYN domain-containing protein</fullName>
    </recommendedName>
</protein>
<dbReference type="EMBL" id="CAEY01000067">
    <property type="status" value="NOT_ANNOTATED_CDS"/>
    <property type="molecule type" value="Genomic_DNA"/>
</dbReference>
<dbReference type="AlphaFoldDB" id="T1KGJ6"/>
<dbReference type="Pfam" id="PF01936">
    <property type="entry name" value="NYN"/>
    <property type="match status" value="1"/>
</dbReference>
<dbReference type="Gene3D" id="3.40.50.1010">
    <property type="entry name" value="5'-nuclease"/>
    <property type="match status" value="1"/>
</dbReference>
<sequence>MTKPCAVFWDIQNIDVPKGQTVDSIVDLIRSTIIKPYNLNEISFFCVCDVHQLPSNFGQSLTALNVDIVQAYNGIKYSADIKIMELIRKFVKVVGQGCTIILLSGDAEYYDALSDLKRLHNISIYLIGLANSCSPELDKISDITFILSNGVLKPD</sequence>
<dbReference type="GO" id="GO:1905762">
    <property type="term" value="F:CCR4-NOT complex binding"/>
    <property type="evidence" value="ECO:0007669"/>
    <property type="project" value="TreeGrafter"/>
</dbReference>
<dbReference type="GO" id="GO:0004540">
    <property type="term" value="F:RNA nuclease activity"/>
    <property type="evidence" value="ECO:0007669"/>
    <property type="project" value="InterPro"/>
</dbReference>
<reference evidence="2" key="2">
    <citation type="submission" date="2015-06" db="UniProtKB">
        <authorList>
            <consortium name="EnsemblMetazoa"/>
        </authorList>
    </citation>
    <scope>IDENTIFICATION</scope>
</reference>
<organism evidence="2 3">
    <name type="scientific">Tetranychus urticae</name>
    <name type="common">Two-spotted spider mite</name>
    <dbReference type="NCBI Taxonomy" id="32264"/>
    <lineage>
        <taxon>Eukaryota</taxon>
        <taxon>Metazoa</taxon>
        <taxon>Ecdysozoa</taxon>
        <taxon>Arthropoda</taxon>
        <taxon>Chelicerata</taxon>
        <taxon>Arachnida</taxon>
        <taxon>Acari</taxon>
        <taxon>Acariformes</taxon>
        <taxon>Trombidiformes</taxon>
        <taxon>Prostigmata</taxon>
        <taxon>Eleutherengona</taxon>
        <taxon>Raphignathae</taxon>
        <taxon>Tetranychoidea</taxon>
        <taxon>Tetranychidae</taxon>
        <taxon>Tetranychus</taxon>
    </lineage>
</organism>
<proteinExistence type="predicted"/>
<accession>T1KGJ6</accession>
<dbReference type="InterPro" id="IPR021139">
    <property type="entry name" value="NYN"/>
</dbReference>
<dbReference type="InterPro" id="IPR024768">
    <property type="entry name" value="Marf1"/>
</dbReference>
<dbReference type="PANTHER" id="PTHR14379">
    <property type="entry name" value="LIMKAIN B LKAP"/>
    <property type="match status" value="1"/>
</dbReference>
<evidence type="ECO:0000313" key="3">
    <source>
        <dbReference type="Proteomes" id="UP000015104"/>
    </source>
</evidence>
<name>T1KGJ6_TETUR</name>
<dbReference type="HOGENOM" id="CLU_102341_0_0_1"/>
<dbReference type="STRING" id="32264.T1KGJ6"/>
<dbReference type="PANTHER" id="PTHR14379:SF3">
    <property type="entry name" value="MEIOSIS REGULATOR AND MRNA STABILITY FACTOR 1"/>
    <property type="match status" value="1"/>
</dbReference>